<name>A0ABV7D1Z3_9PROT</name>
<dbReference type="NCBIfam" id="TIGR00730">
    <property type="entry name" value="Rossman fold protein, TIGR00730 family"/>
    <property type="match status" value="1"/>
</dbReference>
<evidence type="ECO:0000313" key="5">
    <source>
        <dbReference type="Proteomes" id="UP001595444"/>
    </source>
</evidence>
<dbReference type="InterPro" id="IPR005269">
    <property type="entry name" value="LOG"/>
</dbReference>
<dbReference type="PANTHER" id="PTHR31223:SF70">
    <property type="entry name" value="LOG FAMILY PROTEIN YJL055W"/>
    <property type="match status" value="1"/>
</dbReference>
<dbReference type="EMBL" id="JBHRSL010000002">
    <property type="protein sequence ID" value="MFC3050905.1"/>
    <property type="molecule type" value="Genomic_DNA"/>
</dbReference>
<reference evidence="5" key="1">
    <citation type="journal article" date="2019" name="Int. J. Syst. Evol. Microbiol.">
        <title>The Global Catalogue of Microorganisms (GCM) 10K type strain sequencing project: providing services to taxonomists for standard genome sequencing and annotation.</title>
        <authorList>
            <consortium name="The Broad Institute Genomics Platform"/>
            <consortium name="The Broad Institute Genome Sequencing Center for Infectious Disease"/>
            <person name="Wu L."/>
            <person name="Ma J."/>
        </authorList>
    </citation>
    <scope>NUCLEOTIDE SEQUENCE [LARGE SCALE GENOMIC DNA]</scope>
    <source>
        <strain evidence="5">KCTC 62164</strain>
    </source>
</reference>
<evidence type="ECO:0000256" key="1">
    <source>
        <dbReference type="ARBA" id="ARBA00000274"/>
    </source>
</evidence>
<comment type="caution">
    <text evidence="4">The sequence shown here is derived from an EMBL/GenBank/DDBJ whole genome shotgun (WGS) entry which is preliminary data.</text>
</comment>
<dbReference type="RefSeq" id="WP_228073443.1">
    <property type="nucleotide sequence ID" value="NZ_CP061205.1"/>
</dbReference>
<dbReference type="Pfam" id="PF03641">
    <property type="entry name" value="Lysine_decarbox"/>
    <property type="match status" value="1"/>
</dbReference>
<sequence>MKKSSIPLPSAIQSVCVYCGSRMGNKPEYKILASKIGELIAQENMQLVYGAGSIGLMGVVARAARDAGAPVIGIIPQHLDAVEITQDGLSELHITDNMHERKKMMFDRSDAFIVLPGGLGTLDETMEMMTWAQLSLHKKPIVLVNHNGFWSPLIELIKHVVEDGFASEEHGKLITVVETGEEAIDFLCGRQHITSQPEQ</sequence>
<dbReference type="PANTHER" id="PTHR31223">
    <property type="entry name" value="LOG FAMILY PROTEIN YJL055W"/>
    <property type="match status" value="1"/>
</dbReference>
<dbReference type="InterPro" id="IPR031100">
    <property type="entry name" value="LOG_fam"/>
</dbReference>
<keyword evidence="3" id="KW-0203">Cytokinin biosynthesis</keyword>
<evidence type="ECO:0000256" key="2">
    <source>
        <dbReference type="ARBA" id="ARBA00006763"/>
    </source>
</evidence>
<keyword evidence="5" id="KW-1185">Reference proteome</keyword>
<keyword evidence="3" id="KW-0378">Hydrolase</keyword>
<accession>A0ABV7D1Z3</accession>
<protein>
    <recommendedName>
        <fullName evidence="3">Cytokinin riboside 5'-monophosphate phosphoribohydrolase</fullName>
        <ecNumber evidence="3">3.2.2.n1</ecNumber>
    </recommendedName>
</protein>
<dbReference type="SUPFAM" id="SSF102405">
    <property type="entry name" value="MCP/YpsA-like"/>
    <property type="match status" value="1"/>
</dbReference>
<organism evidence="4 5">
    <name type="scientific">Kordiimonas pumila</name>
    <dbReference type="NCBI Taxonomy" id="2161677"/>
    <lineage>
        <taxon>Bacteria</taxon>
        <taxon>Pseudomonadati</taxon>
        <taxon>Pseudomonadota</taxon>
        <taxon>Alphaproteobacteria</taxon>
        <taxon>Kordiimonadales</taxon>
        <taxon>Kordiimonadaceae</taxon>
        <taxon>Kordiimonas</taxon>
    </lineage>
</organism>
<evidence type="ECO:0000313" key="4">
    <source>
        <dbReference type="EMBL" id="MFC3050905.1"/>
    </source>
</evidence>
<evidence type="ECO:0000256" key="3">
    <source>
        <dbReference type="RuleBase" id="RU363015"/>
    </source>
</evidence>
<proteinExistence type="inferred from homology"/>
<comment type="similarity">
    <text evidence="2 3">Belongs to the LOG family.</text>
</comment>
<dbReference type="Gene3D" id="3.40.50.450">
    <property type="match status" value="1"/>
</dbReference>
<dbReference type="Proteomes" id="UP001595444">
    <property type="component" value="Unassembled WGS sequence"/>
</dbReference>
<comment type="catalytic activity">
    <reaction evidence="1">
        <text>AMP + H2O = D-ribose 5-phosphate + adenine</text>
        <dbReference type="Rhea" id="RHEA:20129"/>
        <dbReference type="ChEBI" id="CHEBI:15377"/>
        <dbReference type="ChEBI" id="CHEBI:16708"/>
        <dbReference type="ChEBI" id="CHEBI:78346"/>
        <dbReference type="ChEBI" id="CHEBI:456215"/>
        <dbReference type="EC" id="3.2.2.4"/>
    </reaction>
</comment>
<gene>
    <name evidence="4" type="ORF">ACFOKA_03190</name>
</gene>
<dbReference type="EC" id="3.2.2.n1" evidence="3"/>